<feature type="chain" id="PRO_5017036491" evidence="1">
    <location>
        <begin position="21"/>
        <end position="162"/>
    </location>
</feature>
<evidence type="ECO:0000313" key="3">
    <source>
        <dbReference type="EMBL" id="SUA56442.1"/>
    </source>
</evidence>
<dbReference type="Pfam" id="PF04314">
    <property type="entry name" value="PCuAC"/>
    <property type="match status" value="1"/>
</dbReference>
<feature type="signal peptide" evidence="1">
    <location>
        <begin position="1"/>
        <end position="20"/>
    </location>
</feature>
<keyword evidence="5" id="KW-1185">Reference proteome</keyword>
<dbReference type="PANTHER" id="PTHR36302">
    <property type="entry name" value="BLR7088 PROTEIN"/>
    <property type="match status" value="1"/>
</dbReference>
<dbReference type="AlphaFoldDB" id="A0A378XIN8"/>
<reference evidence="2 5" key="2">
    <citation type="submission" date="2020-12" db="EMBL/GenBank/DDBJ databases">
        <title>FDA dAtabase for Regulatory Grade micrObial Sequences (FDA-ARGOS): Supporting development and validation of Infectious Disease Dx tests.</title>
        <authorList>
            <person name="Sproer C."/>
            <person name="Gronow S."/>
            <person name="Severitt S."/>
            <person name="Schroder I."/>
            <person name="Tallon L."/>
            <person name="Sadzewicz L."/>
            <person name="Zhao X."/>
            <person name="Boylan J."/>
            <person name="Ott S."/>
            <person name="Bowen H."/>
            <person name="Vavikolanu K."/>
            <person name="Mehta A."/>
            <person name="Aluvathingal J."/>
            <person name="Nadendla S."/>
            <person name="Lowell S."/>
            <person name="Myers T."/>
            <person name="Yan Y."/>
            <person name="Sichtig H."/>
        </authorList>
    </citation>
    <scope>NUCLEOTIDE SEQUENCE [LARGE SCALE GENOMIC DNA]</scope>
    <source>
        <strain evidence="2 5">FDAARGOS_872</strain>
    </source>
</reference>
<evidence type="ECO:0000313" key="2">
    <source>
        <dbReference type="EMBL" id="QPT39500.1"/>
    </source>
</evidence>
<dbReference type="EMBL" id="UGSB01000001">
    <property type="protein sequence ID" value="SUA56442.1"/>
    <property type="molecule type" value="Genomic_DNA"/>
</dbReference>
<evidence type="ECO:0000256" key="1">
    <source>
        <dbReference type="SAM" id="SignalP"/>
    </source>
</evidence>
<dbReference type="STRING" id="1122619.GCA_000373745_02142"/>
<accession>A0A378XIN8</accession>
<reference evidence="3 4" key="1">
    <citation type="submission" date="2018-06" db="EMBL/GenBank/DDBJ databases">
        <authorList>
            <consortium name="Pathogen Informatics"/>
            <person name="Doyle S."/>
        </authorList>
    </citation>
    <scope>NUCLEOTIDE SEQUENCE [LARGE SCALE GENOMIC DNA]</scope>
    <source>
        <strain evidence="3 4">NCTC11997</strain>
    </source>
</reference>
<dbReference type="InterPro" id="IPR058248">
    <property type="entry name" value="Lxx211020-like"/>
</dbReference>
<evidence type="ECO:0000313" key="5">
    <source>
        <dbReference type="Proteomes" id="UP000594903"/>
    </source>
</evidence>
<gene>
    <name evidence="2" type="ORF">I6G29_10100</name>
    <name evidence="3" type="ORF">NCTC11997_02087</name>
</gene>
<dbReference type="Proteomes" id="UP000254603">
    <property type="component" value="Unassembled WGS sequence"/>
</dbReference>
<dbReference type="OrthoDB" id="9796962at2"/>
<dbReference type="PANTHER" id="PTHR36302:SF1">
    <property type="entry name" value="COPPER CHAPERONE PCU(A)C"/>
    <property type="match status" value="1"/>
</dbReference>
<dbReference type="InterPro" id="IPR007410">
    <property type="entry name" value="LpqE-like"/>
</dbReference>
<evidence type="ECO:0000313" key="4">
    <source>
        <dbReference type="Proteomes" id="UP000254603"/>
    </source>
</evidence>
<keyword evidence="1" id="KW-0732">Signal</keyword>
<proteinExistence type="predicted"/>
<sequence length="162" mass="17675">MRKALILSAIFMALTQTAVAEESTTTVDNCVIQEVLPGKDMTGAFVTFHHKGPQVNIESAEIPSITTHIELHSMEMKDNVMTMIPLTSPELNEGVREFKKGGDHVMVMSIPEDKMPKVGETHTMTFNFSDGTKASCDAIVKSVDEIMQEAGKAGTADMAHQH</sequence>
<dbReference type="Proteomes" id="UP000594903">
    <property type="component" value="Chromosome"/>
</dbReference>
<dbReference type="EMBL" id="CP065725">
    <property type="protein sequence ID" value="QPT39500.1"/>
    <property type="molecule type" value="Genomic_DNA"/>
</dbReference>
<protein>
    <submittedName>
        <fullName evidence="2">Copper chaperone PCu(A)C</fullName>
    </submittedName>
    <submittedName>
        <fullName evidence="3">Uncharacterized protein conserved in bacteria</fullName>
    </submittedName>
</protein>
<dbReference type="Gene3D" id="2.60.40.1890">
    <property type="entry name" value="PCu(A)C copper chaperone"/>
    <property type="match status" value="1"/>
</dbReference>
<name>A0A378XIN8_9BURK</name>
<organism evidence="3 4">
    <name type="scientific">Oligella ureolytica</name>
    <dbReference type="NCBI Taxonomy" id="90244"/>
    <lineage>
        <taxon>Bacteria</taxon>
        <taxon>Pseudomonadati</taxon>
        <taxon>Pseudomonadota</taxon>
        <taxon>Betaproteobacteria</taxon>
        <taxon>Burkholderiales</taxon>
        <taxon>Alcaligenaceae</taxon>
        <taxon>Oligella</taxon>
    </lineage>
</organism>
<dbReference type="InterPro" id="IPR036182">
    <property type="entry name" value="PCuAC_sf"/>
</dbReference>
<dbReference type="RefSeq" id="WP_018575326.1">
    <property type="nucleotide sequence ID" value="NZ_CP065725.1"/>
</dbReference>
<dbReference type="SUPFAM" id="SSF110087">
    <property type="entry name" value="DR1885-like metal-binding protein"/>
    <property type="match status" value="1"/>
</dbReference>